<protein>
    <submittedName>
        <fullName evidence="1">Cytochrome c family protein</fullName>
    </submittedName>
</protein>
<proteinExistence type="predicted"/>
<sequence>MRKFYIFLAALIFIGYSTSDAARINDVRNTKHNLSVSGPGTVKASTETRVCVFCHTPHQAN</sequence>
<dbReference type="AlphaFoldDB" id="A0A3B1BY13"/>
<evidence type="ECO:0000313" key="1">
    <source>
        <dbReference type="EMBL" id="VAX19401.1"/>
    </source>
</evidence>
<feature type="non-terminal residue" evidence="1">
    <location>
        <position position="61"/>
    </location>
</feature>
<accession>A0A3B1BY13</accession>
<name>A0A3B1BY13_9ZZZZ</name>
<gene>
    <name evidence="1" type="ORF">MNBD_NITROSPINAE01-116</name>
</gene>
<reference evidence="1" key="1">
    <citation type="submission" date="2018-06" db="EMBL/GenBank/DDBJ databases">
        <authorList>
            <person name="Zhirakovskaya E."/>
        </authorList>
    </citation>
    <scope>NUCLEOTIDE SEQUENCE</scope>
</reference>
<dbReference type="EMBL" id="UOGC01000088">
    <property type="protein sequence ID" value="VAX19401.1"/>
    <property type="molecule type" value="Genomic_DNA"/>
</dbReference>
<organism evidence="1">
    <name type="scientific">hydrothermal vent metagenome</name>
    <dbReference type="NCBI Taxonomy" id="652676"/>
    <lineage>
        <taxon>unclassified sequences</taxon>
        <taxon>metagenomes</taxon>
        <taxon>ecological metagenomes</taxon>
    </lineage>
</organism>